<dbReference type="EMBL" id="JARSFG010000003">
    <property type="protein sequence ID" value="MEC1177252.1"/>
    <property type="molecule type" value="Genomic_DNA"/>
</dbReference>
<dbReference type="Proteomes" id="UP001344888">
    <property type="component" value="Unassembled WGS sequence"/>
</dbReference>
<sequence>MKNEEKNNSYLQPSTIRKLNSIAQEKDLNYVNSEIVEFLVEFYFENRSEEMRTLLTNREGVLQTRLLGTIIEELKNLRLNVNLIEHNNKMMMEFWNHYFIMTGASTLDSTEKLISAPYQEAERLIRERIAHNKQRKLDDEMKRATFNNE</sequence>
<proteinExistence type="predicted"/>
<name>A0AAW9NL64_9BACL</name>
<organism evidence="1 2">
    <name type="scientific">Metasolibacillus meyeri</name>
    <dbReference type="NCBI Taxonomy" id="1071052"/>
    <lineage>
        <taxon>Bacteria</taxon>
        <taxon>Bacillati</taxon>
        <taxon>Bacillota</taxon>
        <taxon>Bacilli</taxon>
        <taxon>Bacillales</taxon>
        <taxon>Caryophanaceae</taxon>
        <taxon>Metasolibacillus</taxon>
    </lineage>
</organism>
<keyword evidence="2" id="KW-1185">Reference proteome</keyword>
<accession>A0AAW9NL64</accession>
<evidence type="ECO:0000313" key="1">
    <source>
        <dbReference type="EMBL" id="MEC1177252.1"/>
    </source>
</evidence>
<dbReference type="RefSeq" id="WP_326121524.1">
    <property type="nucleotide sequence ID" value="NZ_JARSFG010000003.1"/>
</dbReference>
<reference evidence="1 2" key="1">
    <citation type="submission" date="2023-03" db="EMBL/GenBank/DDBJ databases">
        <title>Bacillus Genome Sequencing.</title>
        <authorList>
            <person name="Dunlap C."/>
        </authorList>
    </citation>
    <scope>NUCLEOTIDE SEQUENCE [LARGE SCALE GENOMIC DNA]</scope>
    <source>
        <strain evidence="1 2">B-59205</strain>
    </source>
</reference>
<comment type="caution">
    <text evidence="1">The sequence shown here is derived from an EMBL/GenBank/DDBJ whole genome shotgun (WGS) entry which is preliminary data.</text>
</comment>
<evidence type="ECO:0000313" key="2">
    <source>
        <dbReference type="Proteomes" id="UP001344888"/>
    </source>
</evidence>
<dbReference type="AlphaFoldDB" id="A0AAW9NL64"/>
<gene>
    <name evidence="1" type="ORF">P9B03_02045</name>
</gene>
<protein>
    <submittedName>
        <fullName evidence="1">Uncharacterized protein</fullName>
    </submittedName>
</protein>